<dbReference type="EMBL" id="JBCHKQ010000001">
    <property type="protein sequence ID" value="MEM5947120.1"/>
    <property type="molecule type" value="Genomic_DNA"/>
</dbReference>
<evidence type="ECO:0000313" key="2">
    <source>
        <dbReference type="Proteomes" id="UP001466331"/>
    </source>
</evidence>
<dbReference type="Proteomes" id="UP001466331">
    <property type="component" value="Unassembled WGS sequence"/>
</dbReference>
<dbReference type="PANTHER" id="PTHR36303">
    <property type="entry name" value="2',3'-CYCLIC-NUCLEOTIDE 2'-PHOSPHODIESTERASE"/>
    <property type="match status" value="1"/>
</dbReference>
<reference evidence="1 2" key="1">
    <citation type="submission" date="2024-03" db="EMBL/GenBank/DDBJ databases">
        <title>Ignisphaera cupida sp. nov., a hyperthermophilic hydrolytic archaeon from a hot spring of Kamchatka, and proposal of Ignisphaeraceae fam. nov.</title>
        <authorList>
            <person name="Podosokorskaya O.A."/>
            <person name="Elcheninov A.G."/>
            <person name="Maltseva A.I."/>
            <person name="Zayulina K.S."/>
            <person name="Novikov A."/>
            <person name="Merkel A.Y."/>
        </authorList>
    </citation>
    <scope>NUCLEOTIDE SEQUENCE [LARGE SCALE GENOMIC DNA]</scope>
    <source>
        <strain evidence="1 2">38H-sp</strain>
    </source>
</reference>
<dbReference type="Pfam" id="PF13277">
    <property type="entry name" value="YmdB"/>
    <property type="match status" value="1"/>
</dbReference>
<protein>
    <submittedName>
        <fullName evidence="1">TIGR00282 family metallophosphoesterase</fullName>
    </submittedName>
</protein>
<name>A0ABU9U8X7_9SPIR</name>
<sequence length="267" mass="29189">MRVLFIAEIVGKEGVYCVKNILPGLTEELNTDFVVANGDGATGGLGIGKSHAIYLRKLGVDAITGGDWIFYKKDMVEHIDKAPYILRPANFPPEAPGRGYFVFKKEEKTLAVVSLIGQSGFNRIHGSNPFTYLPTIIERVKNQTPHIIVDFHANTTAEKYTMFHIADGLASAVIGTGTRVPTADAHITKGKTAVICDAGRTGSQQSVQGFEPEAEIYKLVNALPARNHTTWEKPALRGILVETDAEGRAINIETIYRECTPPTENEH</sequence>
<keyword evidence="2" id="KW-1185">Reference proteome</keyword>
<gene>
    <name evidence="1" type="ORF">WKV44_01030</name>
</gene>
<dbReference type="InterPro" id="IPR029052">
    <property type="entry name" value="Metallo-depent_PP-like"/>
</dbReference>
<dbReference type="PANTHER" id="PTHR36303:SF1">
    <property type="entry name" value="2',3'-CYCLIC-NUCLEOTIDE 2'-PHOSPHODIESTERASE"/>
    <property type="match status" value="1"/>
</dbReference>
<dbReference type="Gene3D" id="3.60.21.10">
    <property type="match status" value="1"/>
</dbReference>
<proteinExistence type="predicted"/>
<accession>A0ABU9U8X7</accession>
<dbReference type="PIRSF" id="PIRSF004789">
    <property type="entry name" value="DR1281"/>
    <property type="match status" value="1"/>
</dbReference>
<comment type="caution">
    <text evidence="1">The sequence shown here is derived from an EMBL/GenBank/DDBJ whole genome shotgun (WGS) entry which is preliminary data.</text>
</comment>
<dbReference type="RefSeq" id="WP_420068573.1">
    <property type="nucleotide sequence ID" value="NZ_JBCHKQ010000001.1"/>
</dbReference>
<dbReference type="SUPFAM" id="SSF56300">
    <property type="entry name" value="Metallo-dependent phosphatases"/>
    <property type="match status" value="1"/>
</dbReference>
<dbReference type="InterPro" id="IPR005235">
    <property type="entry name" value="YmdB-like"/>
</dbReference>
<organism evidence="1 2">
    <name type="scientific">Rarispira pelagica</name>
    <dbReference type="NCBI Taxonomy" id="3141764"/>
    <lineage>
        <taxon>Bacteria</taxon>
        <taxon>Pseudomonadati</taxon>
        <taxon>Spirochaetota</taxon>
        <taxon>Spirochaetia</taxon>
        <taxon>Winmispirales</taxon>
        <taxon>Winmispiraceae</taxon>
        <taxon>Rarispira</taxon>
    </lineage>
</organism>
<evidence type="ECO:0000313" key="1">
    <source>
        <dbReference type="EMBL" id="MEM5947120.1"/>
    </source>
</evidence>